<evidence type="ECO:0000256" key="1">
    <source>
        <dbReference type="ARBA" id="ARBA00005578"/>
    </source>
</evidence>
<gene>
    <name evidence="3" type="ORF">R3P38DRAFT_2829634</name>
</gene>
<evidence type="ECO:0000313" key="4">
    <source>
        <dbReference type="Proteomes" id="UP001362999"/>
    </source>
</evidence>
<reference evidence="3 4" key="1">
    <citation type="journal article" date="2024" name="J Genomics">
        <title>Draft genome sequencing and assembly of Favolaschia claudopus CIRM-BRFM 2984 isolated from oak limbs.</title>
        <authorList>
            <person name="Navarro D."/>
            <person name="Drula E."/>
            <person name="Chaduli D."/>
            <person name="Cazenave R."/>
            <person name="Ahrendt S."/>
            <person name="Wang J."/>
            <person name="Lipzen A."/>
            <person name="Daum C."/>
            <person name="Barry K."/>
            <person name="Grigoriev I.V."/>
            <person name="Favel A."/>
            <person name="Rosso M.N."/>
            <person name="Martin F."/>
        </authorList>
    </citation>
    <scope>NUCLEOTIDE SEQUENCE [LARGE SCALE GENOMIC DNA]</scope>
    <source>
        <strain evidence="3 4">CIRM-BRFM 2984</strain>
    </source>
</reference>
<dbReference type="Gene3D" id="3.30.300.90">
    <property type="entry name" value="BolA-like"/>
    <property type="match status" value="1"/>
</dbReference>
<dbReference type="PANTHER" id="PTHR46188:SF1">
    <property type="entry name" value="BOLA-LIKE PROTEIN 3"/>
    <property type="match status" value="1"/>
</dbReference>
<organism evidence="3 4">
    <name type="scientific">Favolaschia claudopus</name>
    <dbReference type="NCBI Taxonomy" id="2862362"/>
    <lineage>
        <taxon>Eukaryota</taxon>
        <taxon>Fungi</taxon>
        <taxon>Dikarya</taxon>
        <taxon>Basidiomycota</taxon>
        <taxon>Agaricomycotina</taxon>
        <taxon>Agaricomycetes</taxon>
        <taxon>Agaricomycetidae</taxon>
        <taxon>Agaricales</taxon>
        <taxon>Marasmiineae</taxon>
        <taxon>Mycenaceae</taxon>
        <taxon>Favolaschia</taxon>
    </lineage>
</organism>
<protein>
    <submittedName>
        <fullName evidence="3">Bola-like protein</fullName>
    </submittedName>
</protein>
<name>A0AAW0ECL9_9AGAR</name>
<evidence type="ECO:0000256" key="2">
    <source>
        <dbReference type="RuleBase" id="RU003860"/>
    </source>
</evidence>
<dbReference type="SUPFAM" id="SSF82657">
    <property type="entry name" value="BolA-like"/>
    <property type="match status" value="1"/>
</dbReference>
<feature type="non-terminal residue" evidence="3">
    <location>
        <position position="104"/>
    </location>
</feature>
<dbReference type="Proteomes" id="UP001362999">
    <property type="component" value="Unassembled WGS sequence"/>
</dbReference>
<dbReference type="InterPro" id="IPR036065">
    <property type="entry name" value="BolA-like_sf"/>
</dbReference>
<dbReference type="InterPro" id="IPR002634">
    <property type="entry name" value="BolA"/>
</dbReference>
<evidence type="ECO:0000313" key="3">
    <source>
        <dbReference type="EMBL" id="KAK7061457.1"/>
    </source>
</evidence>
<dbReference type="EMBL" id="JAWWNJ010000002">
    <property type="protein sequence ID" value="KAK7061457.1"/>
    <property type="molecule type" value="Genomic_DNA"/>
</dbReference>
<comment type="similarity">
    <text evidence="1 2">Belongs to the BolA/IbaG family.</text>
</comment>
<proteinExistence type="inferred from homology"/>
<dbReference type="Pfam" id="PF01722">
    <property type="entry name" value="BolA"/>
    <property type="match status" value="1"/>
</dbReference>
<comment type="caution">
    <text evidence="3">The sequence shown here is derived from an EMBL/GenBank/DDBJ whole genome shotgun (WGS) entry which is preliminary data.</text>
</comment>
<sequence length="104" mass="11723">MYSLRRCVQPALRSVRRFSDVPPPPPPSESTGKEQIIHKKLMERFSPSHLQIFDASGGCGTFFAISIASQEFKGLSMVKQHQLVTRTIKEEIEEIHGVQLKTSI</sequence>
<dbReference type="AlphaFoldDB" id="A0AAW0ECL9"/>
<dbReference type="InterPro" id="IPR052275">
    <property type="entry name" value="Mt_Fe-S_assembly_factor"/>
</dbReference>
<dbReference type="PANTHER" id="PTHR46188">
    <property type="entry name" value="BOLA-LIKE PROTEIN 3"/>
    <property type="match status" value="1"/>
</dbReference>
<keyword evidence="4" id="KW-1185">Reference proteome</keyword>
<accession>A0AAW0ECL9</accession>
<dbReference type="GO" id="GO:0005759">
    <property type="term" value="C:mitochondrial matrix"/>
    <property type="evidence" value="ECO:0007669"/>
    <property type="project" value="TreeGrafter"/>
</dbReference>